<dbReference type="FunFam" id="3.30.930.10:FF:000004">
    <property type="entry name" value="Alanine--tRNA ligase"/>
    <property type="match status" value="1"/>
</dbReference>
<keyword evidence="6 11" id="KW-0862">Zinc</keyword>
<dbReference type="InterPro" id="IPR018165">
    <property type="entry name" value="Ala-tRNA-synth_IIc_core"/>
</dbReference>
<dbReference type="InterPro" id="IPR012947">
    <property type="entry name" value="tRNA_SAD"/>
</dbReference>
<dbReference type="SUPFAM" id="SSF55186">
    <property type="entry name" value="ThrRS/AlaRS common domain"/>
    <property type="match status" value="1"/>
</dbReference>
<reference evidence="13 14" key="1">
    <citation type="submission" date="2018-12" db="EMBL/GenBank/DDBJ databases">
        <title>First genome draft of Desulfovibrio legallis sp. nov.</title>
        <authorList>
            <person name="Ben Dhia O."/>
            <person name="Najjari A."/>
            <person name="Ferjani R."/>
            <person name="Fhoula I."/>
            <person name="Fardeau M.-L."/>
            <person name="Boudabbous A."/>
            <person name="Ouzari H.I."/>
        </authorList>
    </citation>
    <scope>NUCLEOTIDE SEQUENCE [LARGE SCALE GENOMIC DNA]</scope>
    <source>
        <strain evidence="13 14">H1T</strain>
    </source>
</reference>
<evidence type="ECO:0000256" key="7">
    <source>
        <dbReference type="ARBA" id="ARBA00022840"/>
    </source>
</evidence>
<feature type="binding site" evidence="11">
    <location>
        <position position="578"/>
    </location>
    <ligand>
        <name>Zn(2+)</name>
        <dbReference type="ChEBI" id="CHEBI:29105"/>
    </ligand>
</feature>
<keyword evidence="5 11" id="KW-0547">Nucleotide-binding</keyword>
<evidence type="ECO:0000256" key="5">
    <source>
        <dbReference type="ARBA" id="ARBA00022741"/>
    </source>
</evidence>
<dbReference type="InterPro" id="IPR018164">
    <property type="entry name" value="Ala-tRNA-synth_IIc_N"/>
</dbReference>
<evidence type="ECO:0000256" key="4">
    <source>
        <dbReference type="ARBA" id="ARBA00022723"/>
    </source>
</evidence>
<dbReference type="EC" id="6.1.1.7" evidence="11"/>
<evidence type="ECO:0000256" key="8">
    <source>
        <dbReference type="ARBA" id="ARBA00022884"/>
    </source>
</evidence>
<evidence type="ECO:0000256" key="3">
    <source>
        <dbReference type="ARBA" id="ARBA00022598"/>
    </source>
</evidence>
<organism evidence="13 14">
    <name type="scientific">Desulfovibrio legallii</name>
    <dbReference type="NCBI Taxonomy" id="571438"/>
    <lineage>
        <taxon>Bacteria</taxon>
        <taxon>Pseudomonadati</taxon>
        <taxon>Thermodesulfobacteriota</taxon>
        <taxon>Desulfovibrionia</taxon>
        <taxon>Desulfovibrionales</taxon>
        <taxon>Desulfovibrionaceae</taxon>
        <taxon>Desulfovibrio</taxon>
    </lineage>
</organism>
<keyword evidence="4 11" id="KW-0479">Metal-binding</keyword>
<comment type="function">
    <text evidence="11">Catalyzes the attachment of alanine to tRNA(Ala) in a two-step reaction: alanine is first activated by ATP to form Ala-AMP and then transferred to the acceptor end of tRNA(Ala). Also edits incorrectly charged Ser-tRNA(Ala) and Gly-tRNA(Ala) via its editing domain.</text>
</comment>
<comment type="caution">
    <text evidence="13">The sequence shown here is derived from an EMBL/GenBank/DDBJ whole genome shotgun (WGS) entry which is preliminary data.</text>
</comment>
<evidence type="ECO:0000256" key="6">
    <source>
        <dbReference type="ARBA" id="ARBA00022833"/>
    </source>
</evidence>
<evidence type="ECO:0000256" key="11">
    <source>
        <dbReference type="HAMAP-Rule" id="MF_00036"/>
    </source>
</evidence>
<dbReference type="InterPro" id="IPR003156">
    <property type="entry name" value="DHHA1_dom"/>
</dbReference>
<dbReference type="Pfam" id="PF07973">
    <property type="entry name" value="tRNA_SAD"/>
    <property type="match status" value="1"/>
</dbReference>
<dbReference type="SUPFAM" id="SSF55681">
    <property type="entry name" value="Class II aaRS and biotin synthetases"/>
    <property type="match status" value="1"/>
</dbReference>
<feature type="binding site" evidence="11">
    <location>
        <position position="582"/>
    </location>
    <ligand>
        <name>Zn(2+)</name>
        <dbReference type="ChEBI" id="CHEBI:29105"/>
    </ligand>
</feature>
<dbReference type="SUPFAM" id="SSF50447">
    <property type="entry name" value="Translation proteins"/>
    <property type="match status" value="1"/>
</dbReference>
<evidence type="ECO:0000256" key="2">
    <source>
        <dbReference type="ARBA" id="ARBA00022555"/>
    </source>
</evidence>
<dbReference type="InterPro" id="IPR023033">
    <property type="entry name" value="Ala_tRNA_ligase_euk/bac"/>
</dbReference>
<dbReference type="InterPro" id="IPR009000">
    <property type="entry name" value="Transl_B-barrel_sf"/>
</dbReference>
<dbReference type="GO" id="GO:0004813">
    <property type="term" value="F:alanine-tRNA ligase activity"/>
    <property type="evidence" value="ECO:0007669"/>
    <property type="project" value="UniProtKB-UniRule"/>
</dbReference>
<keyword evidence="2 11" id="KW-0820">tRNA-binding</keyword>
<dbReference type="InterPro" id="IPR002318">
    <property type="entry name" value="Ala-tRNA-lgiase_IIc"/>
</dbReference>
<protein>
    <recommendedName>
        <fullName evidence="11">Alanine--tRNA ligase</fullName>
        <ecNumber evidence="11">6.1.1.7</ecNumber>
    </recommendedName>
    <alternativeName>
        <fullName evidence="11">Alanyl-tRNA synthetase</fullName>
        <shortName evidence="11">AlaRS</shortName>
    </alternativeName>
</protein>
<dbReference type="Gene3D" id="3.30.980.10">
    <property type="entry name" value="Threonyl-trna Synthetase, Chain A, domain 2"/>
    <property type="match status" value="1"/>
</dbReference>
<dbReference type="FunFam" id="3.30.980.10:FF:000004">
    <property type="entry name" value="Alanine--tRNA ligase, cytoplasmic"/>
    <property type="match status" value="1"/>
</dbReference>
<dbReference type="GO" id="GO:0006419">
    <property type="term" value="P:alanyl-tRNA aminoacylation"/>
    <property type="evidence" value="ECO:0007669"/>
    <property type="project" value="UniProtKB-UniRule"/>
</dbReference>
<gene>
    <name evidence="11 13" type="primary">alaS</name>
    <name evidence="13" type="ORF">EB812_08910</name>
</gene>
<dbReference type="GO" id="GO:0045892">
    <property type="term" value="P:negative regulation of DNA-templated transcription"/>
    <property type="evidence" value="ECO:0007669"/>
    <property type="project" value="TreeGrafter"/>
</dbReference>
<keyword evidence="11" id="KW-0963">Cytoplasm</keyword>
<dbReference type="PRINTS" id="PR00980">
    <property type="entry name" value="TRNASYNTHALA"/>
</dbReference>
<dbReference type="GO" id="GO:0008270">
    <property type="term" value="F:zinc ion binding"/>
    <property type="evidence" value="ECO:0007669"/>
    <property type="project" value="UniProtKB-UniRule"/>
</dbReference>
<evidence type="ECO:0000256" key="1">
    <source>
        <dbReference type="ARBA" id="ARBA00008226"/>
    </source>
</evidence>
<keyword evidence="9 11" id="KW-0648">Protein biosynthesis</keyword>
<dbReference type="Gene3D" id="3.30.54.20">
    <property type="match status" value="1"/>
</dbReference>
<keyword evidence="7 11" id="KW-0067">ATP-binding</keyword>
<keyword evidence="8 11" id="KW-0694">RNA-binding</keyword>
<keyword evidence="3 11" id="KW-0436">Ligase</keyword>
<evidence type="ECO:0000313" key="13">
    <source>
        <dbReference type="EMBL" id="TBH79110.1"/>
    </source>
</evidence>
<keyword evidence="10 11" id="KW-0030">Aminoacyl-tRNA synthetase</keyword>
<keyword evidence="14" id="KW-1185">Reference proteome</keyword>
<dbReference type="FunFam" id="3.10.310.40:FF:000001">
    <property type="entry name" value="Alanine--tRNA ligase"/>
    <property type="match status" value="1"/>
</dbReference>
<dbReference type="FunFam" id="3.30.54.20:FF:000001">
    <property type="entry name" value="Alanine--tRNA ligase"/>
    <property type="match status" value="1"/>
</dbReference>
<dbReference type="SUPFAM" id="SSF101353">
    <property type="entry name" value="Putative anticodon-binding domain of alanyl-tRNA synthetase (AlaRS)"/>
    <property type="match status" value="1"/>
</dbReference>
<dbReference type="InterPro" id="IPR018162">
    <property type="entry name" value="Ala-tRNA-ligase_IIc_anticod-bd"/>
</dbReference>
<comment type="subcellular location">
    <subcellularLocation>
        <location evidence="11">Cytoplasm</location>
    </subcellularLocation>
</comment>
<feature type="binding site" evidence="11">
    <location>
        <position position="690"/>
    </location>
    <ligand>
        <name>Zn(2+)</name>
        <dbReference type="ChEBI" id="CHEBI:29105"/>
    </ligand>
</feature>
<feature type="domain" description="Alanyl-transfer RNA synthetases family profile" evidence="12">
    <location>
        <begin position="2"/>
        <end position="729"/>
    </location>
</feature>
<dbReference type="GO" id="GO:0005829">
    <property type="term" value="C:cytosol"/>
    <property type="evidence" value="ECO:0007669"/>
    <property type="project" value="TreeGrafter"/>
</dbReference>
<dbReference type="RefSeq" id="WP_118230117.1">
    <property type="nucleotide sequence ID" value="NZ_JAQDZC010000016.1"/>
</dbReference>
<dbReference type="InterPro" id="IPR050058">
    <property type="entry name" value="Ala-tRNA_ligase"/>
</dbReference>
<dbReference type="GO" id="GO:0000049">
    <property type="term" value="F:tRNA binding"/>
    <property type="evidence" value="ECO:0007669"/>
    <property type="project" value="UniProtKB-KW"/>
</dbReference>
<proteinExistence type="inferred from homology"/>
<sequence length="891" mass="96557">MLTAKEIRRRYLEFFQRHQHAIVPSGPIIPPNDPTLLFTNAGMVQFKKLFLGEEKRDYSRATTCQKCLRVSGKHNDLENVGRTARHHTFFEMLGNFSFGDYFKREAIAWAWEFVTKELELPKEKLWVTVYREDDEAAALWAELAGLPQERIVRMGEKDNFWTMGDTGPCGPCSEIYVDQGEEMSCGPHCGIGQCDCDRFLEIWNLVFTQFDQAADGTRSPLARPNIDTGMGLERMAAVVQGKRSNFDCDLFQEIIQYAAGLAGVSYSYSAPDTNDVDTALRVIADHSRAAAFLIAGGVLPSNESRGYVLRRLIRRALRFATLMGVHEPFMYKVARKVTEVMGDAYPELTEHADFIARAVFEEEQRFSLTLQKGLELLDEELAALKAAGKTRIPGDFCFKLYDTYGFPLDIVTDVAEKRGFTADAAGFETHMAAQRARAREHQKKGGLLGQAGAGANPFQPLLDAGLTSTFVGYERLTAQSPVTDLRNAAGAAVDLLGEGETGYVVTESTPFYGEGGGQAGDAGHLRSASGAATVRTTLKPAPTLLVHEIYVDSGELRLGDTAELTVDADQRASTARNHTCTHLLHAALRRVLGSHVKQAGSLVDGTHLRFDFSHIAALTPEELAAVERQVNRAILADMPVSTKIMPVAEAMASGAMALFGEKYGDAVRVLTVADPTADAPESVELCGGTHLSRTGEAGSFLIVSESGVAAGVRRIEAVTGWNAYARAVEQRAELASLADLLKARPGQLAERVQALHGEIKKLRKASEKAAPATGADLVSQVKEVNGRRLLAARLDGVPIKALRGLMDDVRARLPEKAVACLATVEDGKVGLLVYVSKDLHNTFTAPALIKEVAAPCGGSGGGRPDMAQAGGTRPEGLEAAFALLHQRLLDA</sequence>
<evidence type="ECO:0000256" key="10">
    <source>
        <dbReference type="ARBA" id="ARBA00023146"/>
    </source>
</evidence>
<name>A0A6H3FAV0_9BACT</name>
<dbReference type="PROSITE" id="PS50860">
    <property type="entry name" value="AA_TRNA_LIGASE_II_ALA"/>
    <property type="match status" value="1"/>
</dbReference>
<dbReference type="CDD" id="cd00673">
    <property type="entry name" value="AlaRS_core"/>
    <property type="match status" value="1"/>
</dbReference>
<comment type="cofactor">
    <cofactor evidence="11">
        <name>Zn(2+)</name>
        <dbReference type="ChEBI" id="CHEBI:29105"/>
    </cofactor>
    <text evidence="11">Binds 1 zinc ion per subunit.</text>
</comment>
<dbReference type="AlphaFoldDB" id="A0A6H3FAV0"/>
<evidence type="ECO:0000256" key="9">
    <source>
        <dbReference type="ARBA" id="ARBA00022917"/>
    </source>
</evidence>
<dbReference type="Gene3D" id="2.40.30.130">
    <property type="match status" value="1"/>
</dbReference>
<evidence type="ECO:0000313" key="14">
    <source>
        <dbReference type="Proteomes" id="UP000292919"/>
    </source>
</evidence>
<dbReference type="Gene3D" id="3.10.310.40">
    <property type="match status" value="1"/>
</dbReference>
<dbReference type="InterPro" id="IPR045864">
    <property type="entry name" value="aa-tRNA-synth_II/BPL/LPL"/>
</dbReference>
<dbReference type="SMART" id="SM00863">
    <property type="entry name" value="tRNA_SAD"/>
    <property type="match status" value="1"/>
</dbReference>
<evidence type="ECO:0000259" key="12">
    <source>
        <dbReference type="PROSITE" id="PS50860"/>
    </source>
</evidence>
<comment type="similarity">
    <text evidence="1 11">Belongs to the class-II aminoacyl-tRNA synthetase family.</text>
</comment>
<dbReference type="Proteomes" id="UP000292919">
    <property type="component" value="Unassembled WGS sequence"/>
</dbReference>
<dbReference type="PANTHER" id="PTHR11777">
    <property type="entry name" value="ALANYL-TRNA SYNTHETASE"/>
    <property type="match status" value="1"/>
</dbReference>
<feature type="binding site" evidence="11">
    <location>
        <position position="686"/>
    </location>
    <ligand>
        <name>Zn(2+)</name>
        <dbReference type="ChEBI" id="CHEBI:29105"/>
    </ligand>
</feature>
<dbReference type="GO" id="GO:0005524">
    <property type="term" value="F:ATP binding"/>
    <property type="evidence" value="ECO:0007669"/>
    <property type="project" value="UniProtKB-UniRule"/>
</dbReference>
<dbReference type="NCBIfam" id="TIGR00344">
    <property type="entry name" value="alaS"/>
    <property type="match status" value="1"/>
</dbReference>
<dbReference type="PANTHER" id="PTHR11777:SF9">
    <property type="entry name" value="ALANINE--TRNA LIGASE, CYTOPLASMIC"/>
    <property type="match status" value="1"/>
</dbReference>
<dbReference type="InterPro" id="IPR018163">
    <property type="entry name" value="Thr/Ala-tRNA-synth_IIc_edit"/>
</dbReference>
<dbReference type="Gene3D" id="6.10.250.550">
    <property type="match status" value="1"/>
</dbReference>
<dbReference type="HAMAP" id="MF_00036_B">
    <property type="entry name" value="Ala_tRNA_synth_B"/>
    <property type="match status" value="1"/>
</dbReference>
<dbReference type="GO" id="GO:0002161">
    <property type="term" value="F:aminoacyl-tRNA deacylase activity"/>
    <property type="evidence" value="ECO:0007669"/>
    <property type="project" value="TreeGrafter"/>
</dbReference>
<dbReference type="Gene3D" id="3.30.930.10">
    <property type="entry name" value="Bira Bifunctional Protein, Domain 2"/>
    <property type="match status" value="1"/>
</dbReference>
<dbReference type="Pfam" id="PF02272">
    <property type="entry name" value="DHHA1"/>
    <property type="match status" value="1"/>
</dbReference>
<accession>A0A6H3FAV0</accession>
<dbReference type="EMBL" id="SIXC01000010">
    <property type="protein sequence ID" value="TBH79110.1"/>
    <property type="molecule type" value="Genomic_DNA"/>
</dbReference>
<comment type="domain">
    <text evidence="11">Consists of three domains; the N-terminal catalytic domain, the editing domain and the C-terminal C-Ala domain. The editing domain removes incorrectly charged amino acids, while the C-Ala domain, along with tRNA(Ala), serves as a bridge to cooperatively bring together the editing and aminoacylation centers thus stimulating deacylation of misacylated tRNAs.</text>
</comment>
<comment type="catalytic activity">
    <reaction evidence="11">
        <text>tRNA(Ala) + L-alanine + ATP = L-alanyl-tRNA(Ala) + AMP + diphosphate</text>
        <dbReference type="Rhea" id="RHEA:12540"/>
        <dbReference type="Rhea" id="RHEA-COMP:9657"/>
        <dbReference type="Rhea" id="RHEA-COMP:9923"/>
        <dbReference type="ChEBI" id="CHEBI:30616"/>
        <dbReference type="ChEBI" id="CHEBI:33019"/>
        <dbReference type="ChEBI" id="CHEBI:57972"/>
        <dbReference type="ChEBI" id="CHEBI:78442"/>
        <dbReference type="ChEBI" id="CHEBI:78497"/>
        <dbReference type="ChEBI" id="CHEBI:456215"/>
        <dbReference type="EC" id="6.1.1.7"/>
    </reaction>
</comment>
<dbReference type="Pfam" id="PF01411">
    <property type="entry name" value="tRNA-synt_2c"/>
    <property type="match status" value="1"/>
</dbReference>